<dbReference type="Gene3D" id="3.30.1360.180">
    <property type="match status" value="1"/>
</dbReference>
<name>A0AAW1U907_9CUCU</name>
<dbReference type="PANTHER" id="PTHR10151:SF120">
    <property type="entry name" value="BIS(5'-ADENOSYL)-TRIPHOSPHATASE"/>
    <property type="match status" value="1"/>
</dbReference>
<dbReference type="Pfam" id="PF01663">
    <property type="entry name" value="Phosphodiest"/>
    <property type="match status" value="1"/>
</dbReference>
<evidence type="ECO:0000313" key="2">
    <source>
        <dbReference type="Proteomes" id="UP001431783"/>
    </source>
</evidence>
<dbReference type="InterPro" id="IPR002591">
    <property type="entry name" value="Phosphodiest/P_Trfase"/>
</dbReference>
<keyword evidence="2" id="KW-1185">Reference proteome</keyword>
<dbReference type="Gene3D" id="3.40.720.10">
    <property type="entry name" value="Alkaline Phosphatase, subunit A"/>
    <property type="match status" value="1"/>
</dbReference>
<gene>
    <name evidence="1" type="ORF">WA026_016939</name>
</gene>
<sequence>MYKELFAQCLLVNLVRCVSDHPILIVVSYDAFRYNFFENHRLLSMEQLRKHGTYADYLTNVFPTKTFPNHHSIATGLHPEKHGVIGNSFWDPKKNTVIHIGYEMFHYSEDIVPIWRYNEDMGAGRYSASMMWPGAIYSYQKKNITYTQHFNMSMDWNERIDTVITWIQDPKKPANLIMLYFEEPDTHGHVYGPNSEVITNLLFKLDNVTQYLEDQIQKHNLQSKVNIIHISDHGLISVKASNILNITQYMDPGTYERAGTSPLMEIIPKDGHEEQIYKNLKAAADENENFKVYKKSDFLDRWHYKNNPRTPPILVMAELGYALDDLSAIIPYYVSTYNISVTDEWEFGVHGYDNLVSDMHPFFMARGPKIKKDHKVPPFHTVDLFNLFCKILELPAVINDGNIDRISDILLEEDDPTYTFSSVLFMTEIAGVV</sequence>
<dbReference type="CDD" id="cd16018">
    <property type="entry name" value="Enpp"/>
    <property type="match status" value="1"/>
</dbReference>
<accession>A0AAW1U907</accession>
<dbReference type="EMBL" id="JARQZJ010000040">
    <property type="protein sequence ID" value="KAK9877191.1"/>
    <property type="molecule type" value="Genomic_DNA"/>
</dbReference>
<proteinExistence type="predicted"/>
<organism evidence="1 2">
    <name type="scientific">Henosepilachna vigintioctopunctata</name>
    <dbReference type="NCBI Taxonomy" id="420089"/>
    <lineage>
        <taxon>Eukaryota</taxon>
        <taxon>Metazoa</taxon>
        <taxon>Ecdysozoa</taxon>
        <taxon>Arthropoda</taxon>
        <taxon>Hexapoda</taxon>
        <taxon>Insecta</taxon>
        <taxon>Pterygota</taxon>
        <taxon>Neoptera</taxon>
        <taxon>Endopterygota</taxon>
        <taxon>Coleoptera</taxon>
        <taxon>Polyphaga</taxon>
        <taxon>Cucujiformia</taxon>
        <taxon>Coccinelloidea</taxon>
        <taxon>Coccinellidae</taxon>
        <taxon>Epilachninae</taxon>
        <taxon>Epilachnini</taxon>
        <taxon>Henosepilachna</taxon>
    </lineage>
</organism>
<protein>
    <submittedName>
        <fullName evidence="1">Uncharacterized protein</fullName>
    </submittedName>
</protein>
<dbReference type="SUPFAM" id="SSF53649">
    <property type="entry name" value="Alkaline phosphatase-like"/>
    <property type="match status" value="1"/>
</dbReference>
<dbReference type="Proteomes" id="UP001431783">
    <property type="component" value="Unassembled WGS sequence"/>
</dbReference>
<dbReference type="AlphaFoldDB" id="A0AAW1U907"/>
<evidence type="ECO:0000313" key="1">
    <source>
        <dbReference type="EMBL" id="KAK9877191.1"/>
    </source>
</evidence>
<comment type="caution">
    <text evidence="1">The sequence shown here is derived from an EMBL/GenBank/DDBJ whole genome shotgun (WGS) entry which is preliminary data.</text>
</comment>
<dbReference type="GO" id="GO:0016787">
    <property type="term" value="F:hydrolase activity"/>
    <property type="evidence" value="ECO:0007669"/>
    <property type="project" value="UniProtKB-ARBA"/>
</dbReference>
<dbReference type="PANTHER" id="PTHR10151">
    <property type="entry name" value="ECTONUCLEOTIDE PYROPHOSPHATASE/PHOSPHODIESTERASE"/>
    <property type="match status" value="1"/>
</dbReference>
<reference evidence="1 2" key="1">
    <citation type="submission" date="2023-03" db="EMBL/GenBank/DDBJ databases">
        <title>Genome insight into feeding habits of ladybird beetles.</title>
        <authorList>
            <person name="Li H.-S."/>
            <person name="Huang Y.-H."/>
            <person name="Pang H."/>
        </authorList>
    </citation>
    <scope>NUCLEOTIDE SEQUENCE [LARGE SCALE GENOMIC DNA]</scope>
    <source>
        <strain evidence="1">SYSU_2023b</strain>
        <tissue evidence="1">Whole body</tissue>
    </source>
</reference>
<dbReference type="InterPro" id="IPR017850">
    <property type="entry name" value="Alkaline_phosphatase_core_sf"/>
</dbReference>